<dbReference type="EMBL" id="HE804045">
    <property type="protein sequence ID" value="CCH32014.1"/>
    <property type="molecule type" value="Genomic_DNA"/>
</dbReference>
<dbReference type="InterPro" id="IPR002347">
    <property type="entry name" value="SDR_fam"/>
</dbReference>
<dbReference type="PANTHER" id="PTHR24321">
    <property type="entry name" value="DEHYDROGENASES, SHORT CHAIN"/>
    <property type="match status" value="1"/>
</dbReference>
<comment type="similarity">
    <text evidence="1">Belongs to the short-chain dehydrogenases/reductases (SDR) family.</text>
</comment>
<accession>K0K578</accession>
<organism evidence="3 4">
    <name type="scientific">Saccharothrix espanaensis (strain ATCC 51144 / DSM 44229 / JCM 9112 / NBRC 15066 / NRRL 15764)</name>
    <dbReference type="NCBI Taxonomy" id="1179773"/>
    <lineage>
        <taxon>Bacteria</taxon>
        <taxon>Bacillati</taxon>
        <taxon>Actinomycetota</taxon>
        <taxon>Actinomycetes</taxon>
        <taxon>Pseudonocardiales</taxon>
        <taxon>Pseudonocardiaceae</taxon>
        <taxon>Saccharothrix</taxon>
    </lineage>
</organism>
<gene>
    <name evidence="3" type="ordered locus">BN6_47360</name>
</gene>
<evidence type="ECO:0000256" key="2">
    <source>
        <dbReference type="ARBA" id="ARBA00023002"/>
    </source>
</evidence>
<protein>
    <submittedName>
        <fullName evidence="3">Short-chain dehydrogenase/reductase</fullName>
        <ecNumber evidence="3">1.1.1.100</ecNumber>
    </submittedName>
</protein>
<dbReference type="STRING" id="1179773.BN6_47360"/>
<dbReference type="EC" id="1.1.1.100" evidence="3"/>
<evidence type="ECO:0000256" key="1">
    <source>
        <dbReference type="ARBA" id="ARBA00006484"/>
    </source>
</evidence>
<sequence>MTGAGSGIGRATLDLYTERGWNAVAVDISPRGLADLADRPDVATVIGDVARERTNAEAAGAALERFGRLDAAVLNAGYGGGGPLESPGALERLAEVLTVNVIGAAAGIRGAAPALRASGGGAIVVTASVSGLRGDPSTWAYNAAKAAQINLVRGAAIDYAPENIRINAIAPGGTVTPMTRSQVDHPTFGKTIARRIPLGRWAQPREQAEAIFFLTSSAASYITGTVLSVDGGLSANGGILLPPSVFGEPPS</sequence>
<dbReference type="CDD" id="cd05233">
    <property type="entry name" value="SDR_c"/>
    <property type="match status" value="1"/>
</dbReference>
<dbReference type="PATRIC" id="fig|1179773.3.peg.4746"/>
<dbReference type="SUPFAM" id="SSF51735">
    <property type="entry name" value="NAD(P)-binding Rossmann-fold domains"/>
    <property type="match status" value="1"/>
</dbReference>
<dbReference type="Proteomes" id="UP000006281">
    <property type="component" value="Chromosome"/>
</dbReference>
<proteinExistence type="inferred from homology"/>
<keyword evidence="4" id="KW-1185">Reference proteome</keyword>
<dbReference type="Pfam" id="PF13561">
    <property type="entry name" value="adh_short_C2"/>
    <property type="match status" value="1"/>
</dbReference>
<keyword evidence="2 3" id="KW-0560">Oxidoreductase</keyword>
<dbReference type="eggNOG" id="COG1028">
    <property type="taxonomic scope" value="Bacteria"/>
</dbReference>
<dbReference type="PANTHER" id="PTHR24321:SF8">
    <property type="entry name" value="ESTRADIOL 17-BETA-DEHYDROGENASE 8-RELATED"/>
    <property type="match status" value="1"/>
</dbReference>
<dbReference type="KEGG" id="sesp:BN6_47360"/>
<dbReference type="Gene3D" id="3.40.50.720">
    <property type="entry name" value="NAD(P)-binding Rossmann-like Domain"/>
    <property type="match status" value="1"/>
</dbReference>
<dbReference type="FunFam" id="3.40.50.720:FF:000084">
    <property type="entry name" value="Short-chain dehydrogenase reductase"/>
    <property type="match status" value="1"/>
</dbReference>
<dbReference type="AlphaFoldDB" id="K0K578"/>
<name>K0K578_SACES</name>
<evidence type="ECO:0000313" key="4">
    <source>
        <dbReference type="Proteomes" id="UP000006281"/>
    </source>
</evidence>
<dbReference type="BioCyc" id="SESP1179773:BN6_RS22920-MONOMER"/>
<dbReference type="PRINTS" id="PR00081">
    <property type="entry name" value="GDHRDH"/>
</dbReference>
<evidence type="ECO:0000313" key="3">
    <source>
        <dbReference type="EMBL" id="CCH32014.1"/>
    </source>
</evidence>
<dbReference type="HOGENOM" id="CLU_010194_1_0_11"/>
<dbReference type="InterPro" id="IPR036291">
    <property type="entry name" value="NAD(P)-bd_dom_sf"/>
</dbReference>
<dbReference type="GO" id="GO:0004316">
    <property type="term" value="F:3-oxoacyl-[acyl-carrier-protein] reductase (NADPH) activity"/>
    <property type="evidence" value="ECO:0007669"/>
    <property type="project" value="UniProtKB-EC"/>
</dbReference>
<reference evidence="3 4" key="1">
    <citation type="journal article" date="2012" name="BMC Genomics">
        <title>Complete genome sequence of Saccharothrix espanaensis DSM 44229T and comparison to the other completely sequenced Pseudonocardiaceae.</title>
        <authorList>
            <person name="Strobel T."/>
            <person name="Al-Dilaimi A."/>
            <person name="Blom J."/>
            <person name="Gessner A."/>
            <person name="Kalinowski J."/>
            <person name="Luzhetska M."/>
            <person name="Puhler A."/>
            <person name="Szczepanowski R."/>
            <person name="Bechthold A."/>
            <person name="Ruckert C."/>
        </authorList>
    </citation>
    <scope>NUCLEOTIDE SEQUENCE [LARGE SCALE GENOMIC DNA]</scope>
    <source>
        <strain evidence="4">ATCC 51144 / DSM 44229 / JCM 9112 / NBRC 15066 / NRRL 15764</strain>
    </source>
</reference>